<keyword evidence="2" id="KW-1185">Reference proteome</keyword>
<evidence type="ECO:0000313" key="1">
    <source>
        <dbReference type="EMBL" id="MFC3713536.1"/>
    </source>
</evidence>
<dbReference type="PANTHER" id="PTHR38442:SF1">
    <property type="entry name" value="INNER MEMBRANE PROTEIN"/>
    <property type="match status" value="1"/>
</dbReference>
<sequence>MKVAATGMLVVAAVVFIAARTWQDQYPWLGYVRAFAEAAMVGGLADWFAVTALFRHPLGIPIPHTAIIPRNKDRIGDTLASFLRQNFLTPRIVARRLEAFDMAAAAGRWLSAPSRSGTPRRGVAKLTQQVMEALDNESIGGLVRNMAANRIRAMEVSPMLGSAVDAAIEGNRHEPLIDAVIQWAARALDANEFMIREAVHQRTTWLLRVANVDETIADKIIDAIRNLIYEVAGDPHHPMRGKVTQGLRDFAFDLKHLPETRERVETIKNELLDHPEVAKYLGGLWLSLKTAILRAVNDPDAALAGRLGEAAKRLGETLEADPKLRAAVNLYARRAIVGIVAEYGDELVRIVSDTVRSWDARTITDRVENAVGRDLQYIRINGTLIGGLVGLTIHTASELL</sequence>
<reference evidence="2" key="1">
    <citation type="journal article" date="2019" name="Int. J. Syst. Evol. Microbiol.">
        <title>The Global Catalogue of Microorganisms (GCM) 10K type strain sequencing project: providing services to taxonomists for standard genome sequencing and annotation.</title>
        <authorList>
            <consortium name="The Broad Institute Genomics Platform"/>
            <consortium name="The Broad Institute Genome Sequencing Center for Infectious Disease"/>
            <person name="Wu L."/>
            <person name="Ma J."/>
        </authorList>
    </citation>
    <scope>NUCLEOTIDE SEQUENCE [LARGE SCALE GENOMIC DNA]</scope>
    <source>
        <strain evidence="2">KCTC 42644</strain>
    </source>
</reference>
<dbReference type="InterPro" id="IPR007383">
    <property type="entry name" value="DUF445"/>
</dbReference>
<dbReference type="RefSeq" id="WP_380862125.1">
    <property type="nucleotide sequence ID" value="NZ_JBHRXV010000011.1"/>
</dbReference>
<dbReference type="PANTHER" id="PTHR38442">
    <property type="entry name" value="INNER MEMBRANE PROTEIN-RELATED"/>
    <property type="match status" value="1"/>
</dbReference>
<dbReference type="Proteomes" id="UP001595615">
    <property type="component" value="Unassembled WGS sequence"/>
</dbReference>
<protein>
    <submittedName>
        <fullName evidence="1">DUF445 domain-containing protein</fullName>
    </submittedName>
</protein>
<comment type="caution">
    <text evidence="1">The sequence shown here is derived from an EMBL/GenBank/DDBJ whole genome shotgun (WGS) entry which is preliminary data.</text>
</comment>
<evidence type="ECO:0000313" key="2">
    <source>
        <dbReference type="Proteomes" id="UP001595615"/>
    </source>
</evidence>
<accession>A0ABV7XBK4</accession>
<proteinExistence type="predicted"/>
<dbReference type="Pfam" id="PF04286">
    <property type="entry name" value="DUF445"/>
    <property type="match status" value="1"/>
</dbReference>
<gene>
    <name evidence="1" type="ORF">ACFOMD_13210</name>
</gene>
<dbReference type="EMBL" id="JBHRXV010000011">
    <property type="protein sequence ID" value="MFC3713536.1"/>
    <property type="molecule type" value="Genomic_DNA"/>
</dbReference>
<name>A0ABV7XBK4_9SPHN</name>
<organism evidence="1 2">
    <name type="scientific">Sphingoaurantiacus capsulatus</name>
    <dbReference type="NCBI Taxonomy" id="1771310"/>
    <lineage>
        <taxon>Bacteria</taxon>
        <taxon>Pseudomonadati</taxon>
        <taxon>Pseudomonadota</taxon>
        <taxon>Alphaproteobacteria</taxon>
        <taxon>Sphingomonadales</taxon>
        <taxon>Sphingosinicellaceae</taxon>
        <taxon>Sphingoaurantiacus</taxon>
    </lineage>
</organism>